<dbReference type="AlphaFoldDB" id="A0A1J5PVZ0"/>
<feature type="region of interest" description="Disordered" evidence="1">
    <location>
        <begin position="24"/>
        <end position="122"/>
    </location>
</feature>
<accession>A0A1J5PVZ0</accession>
<gene>
    <name evidence="2" type="ORF">GALL_426960</name>
</gene>
<name>A0A1J5PVZ0_9ZZZZ</name>
<sequence>MSARGRLGVVAAAGLAALTLGACAGDPDLPRSYPQPGLFGGGHHEARRSNAPAAPYAADGAQVPQQADYPQAQTYPPQAQYPSRYPAPAAYPQPAPPQSAAQYAPAPRYAPAPAPRRRASAS</sequence>
<protein>
    <submittedName>
        <fullName evidence="2">Uncharacterized protein</fullName>
    </submittedName>
</protein>
<feature type="compositionally biased region" description="Low complexity" evidence="1">
    <location>
        <begin position="49"/>
        <end position="88"/>
    </location>
</feature>
<feature type="compositionally biased region" description="Low complexity" evidence="1">
    <location>
        <begin position="98"/>
        <end position="107"/>
    </location>
</feature>
<organism evidence="2">
    <name type="scientific">mine drainage metagenome</name>
    <dbReference type="NCBI Taxonomy" id="410659"/>
    <lineage>
        <taxon>unclassified sequences</taxon>
        <taxon>metagenomes</taxon>
        <taxon>ecological metagenomes</taxon>
    </lineage>
</organism>
<evidence type="ECO:0000256" key="1">
    <source>
        <dbReference type="SAM" id="MobiDB-lite"/>
    </source>
</evidence>
<comment type="caution">
    <text evidence="2">The sequence shown here is derived from an EMBL/GenBank/DDBJ whole genome shotgun (WGS) entry which is preliminary data.</text>
</comment>
<dbReference type="PROSITE" id="PS51257">
    <property type="entry name" value="PROKAR_LIPOPROTEIN"/>
    <property type="match status" value="1"/>
</dbReference>
<proteinExistence type="predicted"/>
<reference evidence="2" key="1">
    <citation type="submission" date="2016-10" db="EMBL/GenBank/DDBJ databases">
        <title>Sequence of Gallionella enrichment culture.</title>
        <authorList>
            <person name="Poehlein A."/>
            <person name="Muehling M."/>
            <person name="Daniel R."/>
        </authorList>
    </citation>
    <scope>NUCLEOTIDE SEQUENCE</scope>
</reference>
<evidence type="ECO:0000313" key="2">
    <source>
        <dbReference type="EMBL" id="OIQ75633.1"/>
    </source>
</evidence>
<dbReference type="EMBL" id="MLJW01002105">
    <property type="protein sequence ID" value="OIQ75633.1"/>
    <property type="molecule type" value="Genomic_DNA"/>
</dbReference>